<gene>
    <name evidence="2" type="ORF">E7Z75_09890</name>
</gene>
<dbReference type="Pfam" id="PF02627">
    <property type="entry name" value="CMD"/>
    <property type="match status" value="2"/>
</dbReference>
<evidence type="ECO:0000313" key="2">
    <source>
        <dbReference type="EMBL" id="MBE6513430.1"/>
    </source>
</evidence>
<dbReference type="PANTHER" id="PTHR33570:SF2">
    <property type="entry name" value="CARBOXYMUCONOLACTONE DECARBOXYLASE-LIKE DOMAIN-CONTAINING PROTEIN"/>
    <property type="match status" value="1"/>
</dbReference>
<evidence type="ECO:0000313" key="3">
    <source>
        <dbReference type="Proteomes" id="UP000732619"/>
    </source>
</evidence>
<dbReference type="Gene3D" id="1.20.1290.10">
    <property type="entry name" value="AhpD-like"/>
    <property type="match status" value="1"/>
</dbReference>
<protein>
    <submittedName>
        <fullName evidence="2">Carboxymuconolactone decarboxylase</fullName>
    </submittedName>
</protein>
<sequence length="249" mass="28370">MQLTDKAKENRENVLPYYESELNMTDPEFMEIFNNFLFDEVQSNTKLSERSQMLITLATLIANQSLKQYEIAVEAAINIGLKAVEIKEVLYQTAPYVGFAKMYDFLDVTNQIFDEKGIDVPIPGQSTTTRKDRIERGYEIQLNYFGKIIEEMNENTPKDQKHFNEFLKGYCFGDFYTRTGLDDQDRELITFSIIASLGGCENQLRGHTAGNLTVGNDKQTLIDAVTVLLPFIGFPRSLNALAIINEICQ</sequence>
<evidence type="ECO:0000259" key="1">
    <source>
        <dbReference type="Pfam" id="PF02627"/>
    </source>
</evidence>
<dbReference type="SUPFAM" id="SSF69118">
    <property type="entry name" value="AhpD-like"/>
    <property type="match status" value="1"/>
</dbReference>
<reference evidence="2" key="1">
    <citation type="submission" date="2019-04" db="EMBL/GenBank/DDBJ databases">
        <title>Evolution of Biomass-Degrading Anaerobic Consortia Revealed by Metagenomics.</title>
        <authorList>
            <person name="Peng X."/>
        </authorList>
    </citation>
    <scope>NUCLEOTIDE SEQUENCE</scope>
    <source>
        <strain evidence="2">SIG14</strain>
    </source>
</reference>
<dbReference type="InterPro" id="IPR003779">
    <property type="entry name" value="CMD-like"/>
</dbReference>
<dbReference type="GO" id="GO:0051920">
    <property type="term" value="F:peroxiredoxin activity"/>
    <property type="evidence" value="ECO:0007669"/>
    <property type="project" value="InterPro"/>
</dbReference>
<proteinExistence type="predicted"/>
<organism evidence="2 3">
    <name type="scientific">Methanobrevibacter olleyae</name>
    <dbReference type="NCBI Taxonomy" id="294671"/>
    <lineage>
        <taxon>Archaea</taxon>
        <taxon>Methanobacteriati</taxon>
        <taxon>Methanobacteriota</taxon>
        <taxon>Methanomada group</taxon>
        <taxon>Methanobacteria</taxon>
        <taxon>Methanobacteriales</taxon>
        <taxon>Methanobacteriaceae</taxon>
        <taxon>Methanobrevibacter</taxon>
    </lineage>
</organism>
<name>A0A8T3VTR9_METOL</name>
<dbReference type="PANTHER" id="PTHR33570">
    <property type="entry name" value="4-CARBOXYMUCONOLACTONE DECARBOXYLASE FAMILY PROTEIN"/>
    <property type="match status" value="1"/>
</dbReference>
<feature type="domain" description="Carboxymuconolactone decarboxylase-like" evidence="1">
    <location>
        <begin position="163"/>
        <end position="245"/>
    </location>
</feature>
<dbReference type="Proteomes" id="UP000732619">
    <property type="component" value="Unassembled WGS sequence"/>
</dbReference>
<dbReference type="EMBL" id="SUTG01000093">
    <property type="protein sequence ID" value="MBE6513430.1"/>
    <property type="molecule type" value="Genomic_DNA"/>
</dbReference>
<comment type="caution">
    <text evidence="2">The sequence shown here is derived from an EMBL/GenBank/DDBJ whole genome shotgun (WGS) entry which is preliminary data.</text>
</comment>
<dbReference type="AlphaFoldDB" id="A0A8T3VTR9"/>
<feature type="domain" description="Carboxymuconolactone decarboxylase-like" evidence="1">
    <location>
        <begin position="27"/>
        <end position="110"/>
    </location>
</feature>
<accession>A0A8T3VTR9</accession>
<dbReference type="InterPro" id="IPR052512">
    <property type="entry name" value="4CMD/NDH-1_regulator"/>
</dbReference>
<dbReference type="InterPro" id="IPR029032">
    <property type="entry name" value="AhpD-like"/>
</dbReference>